<keyword evidence="2" id="KW-1185">Reference proteome</keyword>
<evidence type="ECO:0000313" key="1">
    <source>
        <dbReference type="EMBL" id="ORY05464.1"/>
    </source>
</evidence>
<dbReference type="PANTHER" id="PTHR11941">
    <property type="entry name" value="ENOYL-COA HYDRATASE-RELATED"/>
    <property type="match status" value="1"/>
</dbReference>
<evidence type="ECO:0000313" key="2">
    <source>
        <dbReference type="Proteomes" id="UP000193498"/>
    </source>
</evidence>
<dbReference type="GO" id="GO:0005739">
    <property type="term" value="C:mitochondrion"/>
    <property type="evidence" value="ECO:0007669"/>
    <property type="project" value="TreeGrafter"/>
</dbReference>
<dbReference type="Pfam" id="PF00378">
    <property type="entry name" value="ECH_1"/>
    <property type="match status" value="1"/>
</dbReference>
<organism evidence="1 2">
    <name type="scientific">Basidiobolus meristosporus CBS 931.73</name>
    <dbReference type="NCBI Taxonomy" id="1314790"/>
    <lineage>
        <taxon>Eukaryota</taxon>
        <taxon>Fungi</taxon>
        <taxon>Fungi incertae sedis</taxon>
        <taxon>Zoopagomycota</taxon>
        <taxon>Entomophthoromycotina</taxon>
        <taxon>Basidiobolomycetes</taxon>
        <taxon>Basidiobolales</taxon>
        <taxon>Basidiobolaceae</taxon>
        <taxon>Basidiobolus</taxon>
    </lineage>
</organism>
<dbReference type="CDD" id="cd06558">
    <property type="entry name" value="crotonase-like"/>
    <property type="match status" value="1"/>
</dbReference>
<gene>
    <name evidence="1" type="ORF">K493DRAFT_345061</name>
</gene>
<reference evidence="1 2" key="1">
    <citation type="submission" date="2016-07" db="EMBL/GenBank/DDBJ databases">
        <title>Pervasive Adenine N6-methylation of Active Genes in Fungi.</title>
        <authorList>
            <consortium name="DOE Joint Genome Institute"/>
            <person name="Mondo S.J."/>
            <person name="Dannebaum R.O."/>
            <person name="Kuo R.C."/>
            <person name="Labutti K."/>
            <person name="Haridas S."/>
            <person name="Kuo A."/>
            <person name="Salamov A."/>
            <person name="Ahrendt S.R."/>
            <person name="Lipzen A."/>
            <person name="Sullivan W."/>
            <person name="Andreopoulos W.B."/>
            <person name="Clum A."/>
            <person name="Lindquist E."/>
            <person name="Daum C."/>
            <person name="Ramamoorthy G.K."/>
            <person name="Gryganskyi A."/>
            <person name="Culley D."/>
            <person name="Magnuson J.K."/>
            <person name="James T.Y."/>
            <person name="O'Malley M.A."/>
            <person name="Stajich J.E."/>
            <person name="Spatafora J.W."/>
            <person name="Visel A."/>
            <person name="Grigoriev I.V."/>
        </authorList>
    </citation>
    <scope>NUCLEOTIDE SEQUENCE [LARGE SCALE GENOMIC DNA]</scope>
    <source>
        <strain evidence="1 2">CBS 931.73</strain>
    </source>
</reference>
<dbReference type="AlphaFoldDB" id="A0A1Y1Z5R6"/>
<dbReference type="Proteomes" id="UP000193498">
    <property type="component" value="Unassembled WGS sequence"/>
</dbReference>
<dbReference type="OrthoDB" id="410701at2759"/>
<accession>A0A1Y1Z5R6</accession>
<sequence>MLLAWINAATSYLMPKYIHTDVKTNGYAVVTIKREPVNSMNLDVWTQLLDVLEALEGNSQVRGVIFCSGLRRSVFTAGNDLNELYAPRTSLERYTAFTTMSNQFLARLYRTKLITICAIRGACPAGGCCLSLCCDFRVMSENGTIGLNEAALGIPVPTTWIQLMSSVIGQGRADKLLQFGTLVDASQARQLGLIDEVVKNEEEALARAEEIMAQLMKTPDDGRHTTKSSLRNELSMVWGDEKRLKEEAVQKFQRLTHPTTIKSLDGVFTRLQKSKI</sequence>
<dbReference type="STRING" id="1314790.A0A1Y1Z5R6"/>
<dbReference type="InterPro" id="IPR029045">
    <property type="entry name" value="ClpP/crotonase-like_dom_sf"/>
</dbReference>
<dbReference type="GO" id="GO:0006635">
    <property type="term" value="P:fatty acid beta-oxidation"/>
    <property type="evidence" value="ECO:0007669"/>
    <property type="project" value="TreeGrafter"/>
</dbReference>
<dbReference type="InParanoid" id="A0A1Y1Z5R6"/>
<dbReference type="PANTHER" id="PTHR11941:SF45">
    <property type="entry name" value="ENOYL-COA DELTA ISOMERASE 1, MITOCHONDRIAL"/>
    <property type="match status" value="1"/>
</dbReference>
<comment type="caution">
    <text evidence="1">The sequence shown here is derived from an EMBL/GenBank/DDBJ whole genome shotgun (WGS) entry which is preliminary data.</text>
</comment>
<name>A0A1Y1Z5R6_9FUNG</name>
<proteinExistence type="predicted"/>
<dbReference type="Gene3D" id="3.90.226.10">
    <property type="entry name" value="2-enoyl-CoA Hydratase, Chain A, domain 1"/>
    <property type="match status" value="1"/>
</dbReference>
<dbReference type="SUPFAM" id="SSF52096">
    <property type="entry name" value="ClpP/crotonase"/>
    <property type="match status" value="1"/>
</dbReference>
<protein>
    <submittedName>
        <fullName evidence="1">ClpP/crotonase</fullName>
    </submittedName>
</protein>
<dbReference type="InterPro" id="IPR001753">
    <property type="entry name" value="Enoyl-CoA_hydra/iso"/>
</dbReference>
<dbReference type="EMBL" id="MCFE01000025">
    <property type="protein sequence ID" value="ORY05464.1"/>
    <property type="molecule type" value="Genomic_DNA"/>
</dbReference>